<protein>
    <submittedName>
        <fullName evidence="2">Unannotated protein</fullName>
    </submittedName>
</protein>
<organism evidence="2">
    <name type="scientific">freshwater metagenome</name>
    <dbReference type="NCBI Taxonomy" id="449393"/>
    <lineage>
        <taxon>unclassified sequences</taxon>
        <taxon>metagenomes</taxon>
        <taxon>ecological metagenomes</taxon>
    </lineage>
</organism>
<accession>A0A6J7GHI7</accession>
<dbReference type="AlphaFoldDB" id="A0A6J7GHI7"/>
<dbReference type="EMBL" id="CAFBMB010000077">
    <property type="protein sequence ID" value="CAB4902809.1"/>
    <property type="molecule type" value="Genomic_DNA"/>
</dbReference>
<feature type="compositionally biased region" description="Basic and acidic residues" evidence="1">
    <location>
        <begin position="71"/>
        <end position="81"/>
    </location>
</feature>
<reference evidence="2" key="1">
    <citation type="submission" date="2020-05" db="EMBL/GenBank/DDBJ databases">
        <authorList>
            <person name="Chiriac C."/>
            <person name="Salcher M."/>
            <person name="Ghai R."/>
            <person name="Kavagutti S V."/>
        </authorList>
    </citation>
    <scope>NUCLEOTIDE SEQUENCE</scope>
</reference>
<evidence type="ECO:0000313" key="2">
    <source>
        <dbReference type="EMBL" id="CAB4902809.1"/>
    </source>
</evidence>
<sequence>MVRSERGAHVDTEDGHLHADESKSHPGGKQPKDNGDVGAEAHGNQAELKKPAGNRTPLKERESRAQVQVEPLERQKREEKIALSAGYPGKEPTPGARVRLGE</sequence>
<feature type="region of interest" description="Disordered" evidence="1">
    <location>
        <begin position="1"/>
        <end position="102"/>
    </location>
</feature>
<feature type="compositionally biased region" description="Basic and acidic residues" evidence="1">
    <location>
        <begin position="1"/>
        <end position="35"/>
    </location>
</feature>
<name>A0A6J7GHI7_9ZZZZ</name>
<proteinExistence type="predicted"/>
<gene>
    <name evidence="2" type="ORF">UFOPK3516_01020</name>
</gene>
<evidence type="ECO:0000256" key="1">
    <source>
        <dbReference type="SAM" id="MobiDB-lite"/>
    </source>
</evidence>